<reference evidence="3 4" key="1">
    <citation type="submission" date="2016-11" db="EMBL/GenBank/DDBJ databases">
        <authorList>
            <person name="Jaros S."/>
            <person name="Januszkiewicz K."/>
            <person name="Wedrychowicz H."/>
        </authorList>
    </citation>
    <scope>NUCLEOTIDE SEQUENCE [LARGE SCALE GENOMIC DNA]</scope>
    <source>
        <strain evidence="3 4">DSM 21986</strain>
    </source>
</reference>
<dbReference type="Proteomes" id="UP000184041">
    <property type="component" value="Unassembled WGS sequence"/>
</dbReference>
<dbReference type="Pfam" id="PF05448">
    <property type="entry name" value="AXE1"/>
    <property type="match status" value="1"/>
</dbReference>
<feature type="domain" description="Acetyl xylan esterase" evidence="2">
    <location>
        <begin position="134"/>
        <end position="305"/>
    </location>
</feature>
<keyword evidence="1" id="KW-0472">Membrane</keyword>
<protein>
    <submittedName>
        <fullName evidence="3">Acetyl xylan esterase (AXE1)</fullName>
    </submittedName>
</protein>
<keyword evidence="1" id="KW-0812">Transmembrane</keyword>
<dbReference type="EMBL" id="FQUS01000001">
    <property type="protein sequence ID" value="SHE40573.1"/>
    <property type="molecule type" value="Genomic_DNA"/>
</dbReference>
<dbReference type="PANTHER" id="PTHR22946">
    <property type="entry name" value="DIENELACTONE HYDROLASE DOMAIN-CONTAINING PROTEIN-RELATED"/>
    <property type="match status" value="1"/>
</dbReference>
<dbReference type="AlphaFoldDB" id="A0A1M4T7U7"/>
<dbReference type="STRING" id="1194090.SAMN05443144_101232"/>
<organism evidence="3 4">
    <name type="scientific">Fodinibius roseus</name>
    <dbReference type="NCBI Taxonomy" id="1194090"/>
    <lineage>
        <taxon>Bacteria</taxon>
        <taxon>Pseudomonadati</taxon>
        <taxon>Balneolota</taxon>
        <taxon>Balneolia</taxon>
        <taxon>Balneolales</taxon>
        <taxon>Balneolaceae</taxon>
        <taxon>Fodinibius</taxon>
    </lineage>
</organism>
<dbReference type="InterPro" id="IPR050261">
    <property type="entry name" value="FrsA_esterase"/>
</dbReference>
<dbReference type="PANTHER" id="PTHR22946:SF8">
    <property type="entry name" value="ACETYL XYLAN ESTERASE DOMAIN-CONTAINING PROTEIN"/>
    <property type="match status" value="1"/>
</dbReference>
<accession>A0A1M4T7U7</accession>
<dbReference type="OrthoDB" id="9805123at2"/>
<proteinExistence type="predicted"/>
<dbReference type="RefSeq" id="WP_073058971.1">
    <property type="nucleotide sequence ID" value="NZ_FQUS01000001.1"/>
</dbReference>
<keyword evidence="1" id="KW-1133">Transmembrane helix</keyword>
<evidence type="ECO:0000256" key="1">
    <source>
        <dbReference type="SAM" id="Phobius"/>
    </source>
</evidence>
<sequence length="755" mass="82755">MNNSATTQKVNSGLTPALNSYRFTALFVILFMWTGINSPLYGQDELKVIRGSSSNNSWIAFSDAPNALYHHLSGQAYELLDQRAETIAGLRGLSDWQQRQRDVRGRLREIVGPFPAKTPLNAEVVGTLDKEGYRVEHIVYESQPGFHVTSSLFIPDGLQDKGPAVIYLSGHTDNGYRSETYQHKILNLVHKGFIVFAIDPVSQGERLQYYDPESGQSIVGSSTREHSYAGAQAFITGSSLARYMIWDGIRAVDYLFSREEVDNDRIGMTGRSGGGTQTAYIAAFDERIHAAAPEAYITSFTRLLQSIGPQDAEQNFFGGIAAGLDHADLLEVRAPRPTLMITTTEDFFSIQGARETAREVSGIYEAYGEPGNFAMAEDGGDHGSTRKNREAMYAFFQEHLDNPGSAGDLEVEVLSEEELRVTPTGQVATSREDAETVFSLNRRRAARQVRELESSRTDLERHLPEVLRSARRLSGYREPGSVPEPVFTGRIPREGYAIEKYFARGEGGYPIPYLLFRPDQPTGKAVLYLHPEGKAAEAGKDGELGRLARSGHTVLAPDLLGVGEMGPGELANYTTQVKDFAATSFDVWTTSVLIGRSVTGLRAGDAVRLARLLKRQAETDQVYGVAREAMGPALLHAAAFEPSLRGVALLGPYASYRSLVTNRFYDPSLHVSAVPGALTAYDLPDLAAGLAPRKLLMAGLTDGAGNLLGADEITEHMEVVRAAYGREEAGGHLQIAAPNQSIEHRHELLREWIKK</sequence>
<gene>
    <name evidence="3" type="ORF">SAMN05443144_101232</name>
</gene>
<evidence type="ECO:0000259" key="2">
    <source>
        <dbReference type="Pfam" id="PF05448"/>
    </source>
</evidence>
<keyword evidence="4" id="KW-1185">Reference proteome</keyword>
<feature type="transmembrane region" description="Helical" evidence="1">
    <location>
        <begin position="20"/>
        <end position="40"/>
    </location>
</feature>
<dbReference type="Gene3D" id="3.40.50.1820">
    <property type="entry name" value="alpha/beta hydrolase"/>
    <property type="match status" value="2"/>
</dbReference>
<evidence type="ECO:0000313" key="4">
    <source>
        <dbReference type="Proteomes" id="UP000184041"/>
    </source>
</evidence>
<dbReference type="InterPro" id="IPR029058">
    <property type="entry name" value="AB_hydrolase_fold"/>
</dbReference>
<evidence type="ECO:0000313" key="3">
    <source>
        <dbReference type="EMBL" id="SHE40573.1"/>
    </source>
</evidence>
<dbReference type="InterPro" id="IPR008391">
    <property type="entry name" value="AXE1_dom"/>
</dbReference>
<name>A0A1M4T7U7_9BACT</name>
<dbReference type="SUPFAM" id="SSF53474">
    <property type="entry name" value="alpha/beta-Hydrolases"/>
    <property type="match status" value="2"/>
</dbReference>